<comment type="similarity">
    <text evidence="12">Belongs to the TonB-dependent receptor family.</text>
</comment>
<evidence type="ECO:0000256" key="12">
    <source>
        <dbReference type="RuleBase" id="RU003357"/>
    </source>
</evidence>
<dbReference type="InterPro" id="IPR037066">
    <property type="entry name" value="Plug_dom_sf"/>
</dbReference>
<accession>A0ABW9RUH4</accession>
<keyword evidence="15" id="KW-0675">Receptor</keyword>
<evidence type="ECO:0000256" key="4">
    <source>
        <dbReference type="ARBA" id="ARBA00022496"/>
    </source>
</evidence>
<keyword evidence="9 12" id="KW-0798">TonB box</keyword>
<evidence type="ECO:0000256" key="5">
    <source>
        <dbReference type="ARBA" id="ARBA00022692"/>
    </source>
</evidence>
<reference evidence="15 16" key="1">
    <citation type="submission" date="2019-02" db="EMBL/GenBank/DDBJ databases">
        <authorList>
            <person name="Goldberg S.R."/>
            <person name="Haltli B.A."/>
            <person name="Correa H."/>
            <person name="Russell K.G."/>
        </authorList>
    </citation>
    <scope>NUCLEOTIDE SEQUENCE [LARGE SCALE GENOMIC DNA]</scope>
    <source>
        <strain evidence="15 16">JCM 16186</strain>
    </source>
</reference>
<sequence>MSILLLVILSAKAQENEDSVIYELKPITVSEAYMADDSAPIPYQNLNMNALEVRNTGQEPSFLLSETPSMTVYSDAGSYQGYSYIRLRGIDQTRINMTLDGVPLNEPEDQGVYFSNYPDFLNSVSKVQIQRGVGTTKNGIASFAGSLQFNSPRLFDDSSSTSFGLGYGSFQSYRAYAEHKSRKRNKSLYLRGSWLNSDGYKHRSANSSKSVFYGAGIYNKKNKFKLIGFAGNQQNELAWLGVSQSKIDEDPRANANTQENDEFTQSLTQLQHEYLLNDRMTISSSIYYNYLEGNYDFDLNNYLGMPSTSEMLNYAFQSHFIGGFSNVNFKTNKVEWTAGIHLNTYSREHIGSDNTAGRLYKNTGYKPEQSAFAKMSYALWDELTLFADIQYRHTSFDYEGSVPFDKMDWSFVNPKGGVTYRPQENMDIYFSVGKTGREPTRNDLFGGWDDLQADDSGAPLLSISDPEYVVDYELGIRINRKDASLAINLYHMDFDNEIVLNGQFGPNGLVLNSNVDKSTRQGIEANFVCNAVRTLTFETNLSLNRSEIEQQSENFDPILTPAVIINQDVSYTRKHFETGIGLRYQSSSYIDFANENEIDDYLLVNWRASYKFKRVTLSAFINNVTDIIYYNNGYVDFDGTNKYFVQAPRNYYGMITYSF</sequence>
<evidence type="ECO:0000313" key="16">
    <source>
        <dbReference type="Proteomes" id="UP000798808"/>
    </source>
</evidence>
<keyword evidence="7" id="KW-0408">Iron</keyword>
<dbReference type="Gene3D" id="2.40.170.20">
    <property type="entry name" value="TonB-dependent receptor, beta-barrel domain"/>
    <property type="match status" value="1"/>
</dbReference>
<keyword evidence="2" id="KW-0813">Transport</keyword>
<gene>
    <name evidence="15" type="ORF">E1163_18220</name>
</gene>
<evidence type="ECO:0000313" key="15">
    <source>
        <dbReference type="EMBL" id="MTI26898.1"/>
    </source>
</evidence>
<keyword evidence="10 12" id="KW-0472">Membrane</keyword>
<name>A0ABW9RUH4_9BACT</name>
<keyword evidence="3" id="KW-1134">Transmembrane beta strand</keyword>
<dbReference type="InterPro" id="IPR000531">
    <property type="entry name" value="Beta-barrel_TonB"/>
</dbReference>
<evidence type="ECO:0000256" key="11">
    <source>
        <dbReference type="ARBA" id="ARBA00023237"/>
    </source>
</evidence>
<keyword evidence="11" id="KW-0998">Cell outer membrane</keyword>
<evidence type="ECO:0000256" key="6">
    <source>
        <dbReference type="ARBA" id="ARBA00022729"/>
    </source>
</evidence>
<dbReference type="PANTHER" id="PTHR32552:SF68">
    <property type="entry name" value="FERRICHROME OUTER MEMBRANE TRANSPORTER_PHAGE RECEPTOR"/>
    <property type="match status" value="1"/>
</dbReference>
<evidence type="ECO:0000259" key="14">
    <source>
        <dbReference type="Pfam" id="PF07715"/>
    </source>
</evidence>
<proteinExistence type="inferred from homology"/>
<dbReference type="Pfam" id="PF00593">
    <property type="entry name" value="TonB_dep_Rec_b-barrel"/>
    <property type="match status" value="1"/>
</dbReference>
<evidence type="ECO:0000256" key="2">
    <source>
        <dbReference type="ARBA" id="ARBA00022448"/>
    </source>
</evidence>
<evidence type="ECO:0000256" key="3">
    <source>
        <dbReference type="ARBA" id="ARBA00022452"/>
    </source>
</evidence>
<feature type="domain" description="TonB-dependent receptor-like beta-barrel" evidence="13">
    <location>
        <begin position="243"/>
        <end position="624"/>
    </location>
</feature>
<dbReference type="EMBL" id="SMLW01000603">
    <property type="protein sequence ID" value="MTI26898.1"/>
    <property type="molecule type" value="Genomic_DNA"/>
</dbReference>
<comment type="subcellular location">
    <subcellularLocation>
        <location evidence="1">Cell outer membrane</location>
        <topology evidence="1">Multi-pass membrane protein</topology>
    </subcellularLocation>
</comment>
<keyword evidence="6" id="KW-0732">Signal</keyword>
<dbReference type="PANTHER" id="PTHR32552">
    <property type="entry name" value="FERRICHROME IRON RECEPTOR-RELATED"/>
    <property type="match status" value="1"/>
</dbReference>
<keyword evidence="5" id="KW-0812">Transmembrane</keyword>
<evidence type="ECO:0000256" key="7">
    <source>
        <dbReference type="ARBA" id="ARBA00023004"/>
    </source>
</evidence>
<dbReference type="InterPro" id="IPR039426">
    <property type="entry name" value="TonB-dep_rcpt-like"/>
</dbReference>
<protein>
    <submittedName>
        <fullName evidence="15">TonB-dependent receptor</fullName>
    </submittedName>
</protein>
<evidence type="ECO:0000256" key="8">
    <source>
        <dbReference type="ARBA" id="ARBA00023065"/>
    </source>
</evidence>
<evidence type="ECO:0000256" key="10">
    <source>
        <dbReference type="ARBA" id="ARBA00023136"/>
    </source>
</evidence>
<evidence type="ECO:0000256" key="1">
    <source>
        <dbReference type="ARBA" id="ARBA00004571"/>
    </source>
</evidence>
<comment type="caution">
    <text evidence="15">The sequence shown here is derived from an EMBL/GenBank/DDBJ whole genome shotgun (WGS) entry which is preliminary data.</text>
</comment>
<evidence type="ECO:0000256" key="9">
    <source>
        <dbReference type="ARBA" id="ARBA00023077"/>
    </source>
</evidence>
<dbReference type="InterPro" id="IPR036942">
    <property type="entry name" value="Beta-barrel_TonB_sf"/>
</dbReference>
<feature type="domain" description="TonB-dependent receptor plug" evidence="14">
    <location>
        <begin position="38"/>
        <end position="145"/>
    </location>
</feature>
<keyword evidence="4" id="KW-0410">Iron transport</keyword>
<organism evidence="15 16">
    <name type="scientific">Fulvivirga kasyanovii</name>
    <dbReference type="NCBI Taxonomy" id="396812"/>
    <lineage>
        <taxon>Bacteria</taxon>
        <taxon>Pseudomonadati</taxon>
        <taxon>Bacteroidota</taxon>
        <taxon>Cytophagia</taxon>
        <taxon>Cytophagales</taxon>
        <taxon>Fulvivirgaceae</taxon>
        <taxon>Fulvivirga</taxon>
    </lineage>
</organism>
<keyword evidence="16" id="KW-1185">Reference proteome</keyword>
<evidence type="ECO:0000259" key="13">
    <source>
        <dbReference type="Pfam" id="PF00593"/>
    </source>
</evidence>
<dbReference type="Gene3D" id="2.170.130.10">
    <property type="entry name" value="TonB-dependent receptor, plug domain"/>
    <property type="match status" value="1"/>
</dbReference>
<dbReference type="Pfam" id="PF07715">
    <property type="entry name" value="Plug"/>
    <property type="match status" value="1"/>
</dbReference>
<dbReference type="SUPFAM" id="SSF56935">
    <property type="entry name" value="Porins"/>
    <property type="match status" value="1"/>
</dbReference>
<dbReference type="Proteomes" id="UP000798808">
    <property type="component" value="Unassembled WGS sequence"/>
</dbReference>
<dbReference type="InterPro" id="IPR012910">
    <property type="entry name" value="Plug_dom"/>
</dbReference>
<keyword evidence="8" id="KW-0406">Ion transport</keyword>